<keyword evidence="2" id="KW-1185">Reference proteome</keyword>
<dbReference type="AlphaFoldDB" id="A0A2I1GU05"/>
<organism evidence="1 2">
    <name type="scientific">Rhizophagus irregularis</name>
    <dbReference type="NCBI Taxonomy" id="588596"/>
    <lineage>
        <taxon>Eukaryota</taxon>
        <taxon>Fungi</taxon>
        <taxon>Fungi incertae sedis</taxon>
        <taxon>Mucoromycota</taxon>
        <taxon>Glomeromycotina</taxon>
        <taxon>Glomeromycetes</taxon>
        <taxon>Glomerales</taxon>
        <taxon>Glomeraceae</taxon>
        <taxon>Rhizophagus</taxon>
    </lineage>
</organism>
<protein>
    <submittedName>
        <fullName evidence="1">Uncharacterized protein</fullName>
    </submittedName>
</protein>
<proteinExistence type="predicted"/>
<reference evidence="1 2" key="1">
    <citation type="submission" date="2015-10" db="EMBL/GenBank/DDBJ databases">
        <title>Genome analyses suggest a sexual origin of heterokaryosis in a supposedly ancient asexual fungus.</title>
        <authorList>
            <person name="Ropars J."/>
            <person name="Sedzielewska K."/>
            <person name="Noel J."/>
            <person name="Charron P."/>
            <person name="Farinelli L."/>
            <person name="Marton T."/>
            <person name="Kruger M."/>
            <person name="Pelin A."/>
            <person name="Brachmann A."/>
            <person name="Corradi N."/>
        </authorList>
    </citation>
    <scope>NUCLEOTIDE SEQUENCE [LARGE SCALE GENOMIC DNA]</scope>
    <source>
        <strain evidence="1 2">A4</strain>
    </source>
</reference>
<sequence>MALGVRLEYGLWVREGFIEDSYDTQQITLQSIIDEIGKEDVKEIWKFCDILPDKKLICIILDIICRHYFHVMIFSKIAGFHISMISERWYQDVYQEKPLM</sequence>
<dbReference type="Proteomes" id="UP000234323">
    <property type="component" value="Unassembled WGS sequence"/>
</dbReference>
<dbReference type="EMBL" id="LLXI01000827">
    <property type="protein sequence ID" value="PKY50121.1"/>
    <property type="molecule type" value="Genomic_DNA"/>
</dbReference>
<comment type="caution">
    <text evidence="1">The sequence shown here is derived from an EMBL/GenBank/DDBJ whole genome shotgun (WGS) entry which is preliminary data.</text>
</comment>
<name>A0A2I1GU05_9GLOM</name>
<evidence type="ECO:0000313" key="2">
    <source>
        <dbReference type="Proteomes" id="UP000234323"/>
    </source>
</evidence>
<accession>A0A2I1GU05</accession>
<evidence type="ECO:0000313" key="1">
    <source>
        <dbReference type="EMBL" id="PKY50121.1"/>
    </source>
</evidence>
<gene>
    <name evidence="1" type="ORF">RhiirA4_466425</name>
</gene>